<feature type="transmembrane region" description="Helical" evidence="1">
    <location>
        <begin position="211"/>
        <end position="230"/>
    </location>
</feature>
<name>A0A4Z0R1F8_9FIRM</name>
<feature type="transmembrane region" description="Helical" evidence="1">
    <location>
        <begin position="159"/>
        <end position="186"/>
    </location>
</feature>
<comment type="caution">
    <text evidence="2">The sequence shown here is derived from an EMBL/GenBank/DDBJ whole genome shotgun (WGS) entry which is preliminary data.</text>
</comment>
<reference evidence="2 3" key="1">
    <citation type="submission" date="2019-03" db="EMBL/GenBank/DDBJ databases">
        <title>Draft Genome Sequence of Desulfosporosinus fructosivorans Strain 63.6F, Isolated from Marine Sediment in the Baltic Sea.</title>
        <authorList>
            <person name="Hausmann B."/>
            <person name="Vandieken V."/>
            <person name="Pjevac P."/>
            <person name="Schreck K."/>
            <person name="Herbold C.W."/>
            <person name="Loy A."/>
        </authorList>
    </citation>
    <scope>NUCLEOTIDE SEQUENCE [LARGE SCALE GENOMIC DNA]</scope>
    <source>
        <strain evidence="2 3">63.6F</strain>
    </source>
</reference>
<dbReference type="InterPro" id="IPR021359">
    <property type="entry name" value="DUF2812"/>
</dbReference>
<accession>A0A4Z0R1F8</accession>
<keyword evidence="1" id="KW-0812">Transmembrane</keyword>
<feature type="transmembrane region" description="Helical" evidence="1">
    <location>
        <begin position="272"/>
        <end position="294"/>
    </location>
</feature>
<dbReference type="Pfam" id="PF11193">
    <property type="entry name" value="DUF2812"/>
    <property type="match status" value="1"/>
</dbReference>
<dbReference type="RefSeq" id="WP_135548877.1">
    <property type="nucleotide sequence ID" value="NZ_SPQQ01000006.1"/>
</dbReference>
<dbReference type="Proteomes" id="UP000298460">
    <property type="component" value="Unassembled WGS sequence"/>
</dbReference>
<keyword evidence="1" id="KW-1133">Transmembrane helix</keyword>
<feature type="transmembrane region" description="Helical" evidence="1">
    <location>
        <begin position="125"/>
        <end position="147"/>
    </location>
</feature>
<dbReference type="OrthoDB" id="1650893at2"/>
<feature type="transmembrane region" description="Helical" evidence="1">
    <location>
        <begin position="242"/>
        <end position="260"/>
    </location>
</feature>
<evidence type="ECO:0000313" key="3">
    <source>
        <dbReference type="Proteomes" id="UP000298460"/>
    </source>
</evidence>
<proteinExistence type="predicted"/>
<dbReference type="EMBL" id="SPQQ01000006">
    <property type="protein sequence ID" value="TGE36841.1"/>
    <property type="molecule type" value="Genomic_DNA"/>
</dbReference>
<protein>
    <submittedName>
        <fullName evidence="2">DUF2812 domain-containing protein</fullName>
    </submittedName>
</protein>
<dbReference type="AlphaFoldDB" id="A0A4Z0R1F8"/>
<gene>
    <name evidence="2" type="ORF">E4K67_17210</name>
</gene>
<keyword evidence="1" id="KW-0472">Membrane</keyword>
<evidence type="ECO:0000313" key="2">
    <source>
        <dbReference type="EMBL" id="TGE36841.1"/>
    </source>
</evidence>
<sequence length="437" mass="50633">MRFRDIKITFFNFLPYECVAAEEYLELMAVKGWLLESIMGSFLKFKKIEPQRIKYSVDVLHKVSIFDRKDSDVALEYRDYCQTAGWNYVCQKGKIQIFYTVDTKRTISIHTDEAEKFKSVFKASLYYVGSQFLITLLFIFNLYMQLFSLPTDFALGSNLGILVIVGMASVIFMNSIEIISFFLWVIKASSKLKENKFMPYNNYNQLRTKNILKSTYGLITLFILLKFSVYDKQGGDGFNISILMLMCIPILIMIFVKNFINKKRFSKKINMTIIISSAIISIYLIIMLAGGLAFRNFNAIEQSKVPTEKVSLTLMDFGYKENAATSPYIRFDKSILAEIIFYASSNGDNDLTFTIFESQYPWVIKFCENRLVSRLNGYGVDLKQEDTNLPSDIKVYIDSKKRTYILVSEDRVVDIKQDLSGISNDEFLNKVYQKLYK</sequence>
<organism evidence="2 3">
    <name type="scientific">Desulfosporosinus fructosivorans</name>
    <dbReference type="NCBI Taxonomy" id="2018669"/>
    <lineage>
        <taxon>Bacteria</taxon>
        <taxon>Bacillati</taxon>
        <taxon>Bacillota</taxon>
        <taxon>Clostridia</taxon>
        <taxon>Eubacteriales</taxon>
        <taxon>Desulfitobacteriaceae</taxon>
        <taxon>Desulfosporosinus</taxon>
    </lineage>
</organism>
<evidence type="ECO:0000256" key="1">
    <source>
        <dbReference type="SAM" id="Phobius"/>
    </source>
</evidence>
<keyword evidence="3" id="KW-1185">Reference proteome</keyword>